<keyword evidence="14" id="KW-1185">Reference proteome</keyword>
<dbReference type="AlphaFoldDB" id="A0A1M6M1V2"/>
<dbReference type="EMBL" id="FQYR01000004">
    <property type="protein sequence ID" value="SHJ77449.1"/>
    <property type="molecule type" value="Genomic_DNA"/>
</dbReference>
<dbReference type="InterPro" id="IPR007235">
    <property type="entry name" value="Glyco_trans_28_C"/>
</dbReference>
<dbReference type="NCBIfam" id="TIGR01133">
    <property type="entry name" value="murG"/>
    <property type="match status" value="1"/>
</dbReference>
<accession>A0A1M6M1V2</accession>
<comment type="similarity">
    <text evidence="10">Belongs to the glycosyltransferase 28 family. MurG subfamily.</text>
</comment>
<keyword evidence="3 10" id="KW-0328">Glycosyltransferase</keyword>
<evidence type="ECO:0000256" key="10">
    <source>
        <dbReference type="HAMAP-Rule" id="MF_00033"/>
    </source>
</evidence>
<evidence type="ECO:0000256" key="4">
    <source>
        <dbReference type="ARBA" id="ARBA00022679"/>
    </source>
</evidence>
<dbReference type="HAMAP" id="MF_00033">
    <property type="entry name" value="MurG"/>
    <property type="match status" value="1"/>
</dbReference>
<dbReference type="Pfam" id="PF03033">
    <property type="entry name" value="Glyco_transf_28"/>
    <property type="match status" value="1"/>
</dbReference>
<dbReference type="GO" id="GO:0071555">
    <property type="term" value="P:cell wall organization"/>
    <property type="evidence" value="ECO:0007669"/>
    <property type="project" value="UniProtKB-KW"/>
</dbReference>
<evidence type="ECO:0000256" key="5">
    <source>
        <dbReference type="ARBA" id="ARBA00022960"/>
    </source>
</evidence>
<keyword evidence="4 10" id="KW-0808">Transferase</keyword>
<evidence type="ECO:0000256" key="2">
    <source>
        <dbReference type="ARBA" id="ARBA00022618"/>
    </source>
</evidence>
<organism evidence="13 14">
    <name type="scientific">Rubritalea squalenifaciens DSM 18772</name>
    <dbReference type="NCBI Taxonomy" id="1123071"/>
    <lineage>
        <taxon>Bacteria</taxon>
        <taxon>Pseudomonadati</taxon>
        <taxon>Verrucomicrobiota</taxon>
        <taxon>Verrucomicrobiia</taxon>
        <taxon>Verrucomicrobiales</taxon>
        <taxon>Rubritaleaceae</taxon>
        <taxon>Rubritalea</taxon>
    </lineage>
</organism>
<keyword evidence="7 10" id="KW-0472">Membrane</keyword>
<feature type="binding site" evidence="10">
    <location>
        <position position="174"/>
    </location>
    <ligand>
        <name>UDP-N-acetyl-alpha-D-glucosamine</name>
        <dbReference type="ChEBI" id="CHEBI:57705"/>
    </ligand>
</feature>
<evidence type="ECO:0000256" key="3">
    <source>
        <dbReference type="ARBA" id="ARBA00022676"/>
    </source>
</evidence>
<evidence type="ECO:0000256" key="6">
    <source>
        <dbReference type="ARBA" id="ARBA00022984"/>
    </source>
</evidence>
<feature type="domain" description="Glycosyl transferase family 28 C-terminal" evidence="12">
    <location>
        <begin position="198"/>
        <end position="360"/>
    </location>
</feature>
<proteinExistence type="inferred from homology"/>
<dbReference type="Pfam" id="PF04101">
    <property type="entry name" value="Glyco_tran_28_C"/>
    <property type="match status" value="1"/>
</dbReference>
<name>A0A1M6M1V2_9BACT</name>
<gene>
    <name evidence="10" type="primary">murG</name>
    <name evidence="13" type="ORF">SAMN02745181_2573</name>
</gene>
<evidence type="ECO:0000256" key="7">
    <source>
        <dbReference type="ARBA" id="ARBA00023136"/>
    </source>
</evidence>
<evidence type="ECO:0000313" key="13">
    <source>
        <dbReference type="EMBL" id="SHJ77449.1"/>
    </source>
</evidence>
<keyword evidence="1 10" id="KW-1003">Cell membrane</keyword>
<dbReference type="SUPFAM" id="SSF53756">
    <property type="entry name" value="UDP-Glycosyltransferase/glycogen phosphorylase"/>
    <property type="match status" value="1"/>
</dbReference>
<dbReference type="Proteomes" id="UP000184510">
    <property type="component" value="Unassembled WGS sequence"/>
</dbReference>
<evidence type="ECO:0000256" key="8">
    <source>
        <dbReference type="ARBA" id="ARBA00023306"/>
    </source>
</evidence>
<feature type="binding site" evidence="10">
    <location>
        <position position="301"/>
    </location>
    <ligand>
        <name>UDP-N-acetyl-alpha-D-glucosamine</name>
        <dbReference type="ChEBI" id="CHEBI:57705"/>
    </ligand>
</feature>
<evidence type="ECO:0000259" key="11">
    <source>
        <dbReference type="Pfam" id="PF03033"/>
    </source>
</evidence>
<keyword evidence="8 10" id="KW-0131">Cell cycle</keyword>
<dbReference type="GO" id="GO:0005975">
    <property type="term" value="P:carbohydrate metabolic process"/>
    <property type="evidence" value="ECO:0007669"/>
    <property type="project" value="InterPro"/>
</dbReference>
<dbReference type="GO" id="GO:0050511">
    <property type="term" value="F:undecaprenyldiphospho-muramoylpentapeptide beta-N-acetylglucosaminyltransferase activity"/>
    <property type="evidence" value="ECO:0007669"/>
    <property type="project" value="UniProtKB-UniRule"/>
</dbReference>
<protein>
    <recommendedName>
        <fullName evidence="10">UDP-N-acetylglucosamine--N-acetylmuramyl-(pentapeptide) pyrophosphoryl-undecaprenol N-acetylglucosamine transferase</fullName>
        <ecNumber evidence="10">2.4.1.227</ecNumber>
    </recommendedName>
    <alternativeName>
        <fullName evidence="10">Undecaprenyl-PP-MurNAc-pentapeptide-UDPGlcNAc GlcNAc transferase</fullName>
    </alternativeName>
</protein>
<dbReference type="InParanoid" id="A0A1M6M1V2"/>
<keyword evidence="6 10" id="KW-0573">Peptidoglycan synthesis</keyword>
<comment type="caution">
    <text evidence="10">Lacks conserved residue(s) required for the propagation of feature annotation.</text>
</comment>
<dbReference type="InterPro" id="IPR004276">
    <property type="entry name" value="GlycoTrans_28_N"/>
</dbReference>
<evidence type="ECO:0000259" key="12">
    <source>
        <dbReference type="Pfam" id="PF04101"/>
    </source>
</evidence>
<dbReference type="FunCoup" id="A0A1M6M1V2">
    <property type="interactions" value="268"/>
</dbReference>
<reference evidence="13 14" key="1">
    <citation type="submission" date="2016-11" db="EMBL/GenBank/DDBJ databases">
        <authorList>
            <person name="Jaros S."/>
            <person name="Januszkiewicz K."/>
            <person name="Wedrychowicz H."/>
        </authorList>
    </citation>
    <scope>NUCLEOTIDE SEQUENCE [LARGE SCALE GENOMIC DNA]</scope>
    <source>
        <strain evidence="13 14">DSM 18772</strain>
    </source>
</reference>
<dbReference type="GO" id="GO:0005886">
    <property type="term" value="C:plasma membrane"/>
    <property type="evidence" value="ECO:0007669"/>
    <property type="project" value="UniProtKB-SubCell"/>
</dbReference>
<dbReference type="GO" id="GO:0009252">
    <property type="term" value="P:peptidoglycan biosynthetic process"/>
    <property type="evidence" value="ECO:0007669"/>
    <property type="project" value="UniProtKB-UniRule"/>
</dbReference>
<evidence type="ECO:0000256" key="1">
    <source>
        <dbReference type="ARBA" id="ARBA00022475"/>
    </source>
</evidence>
<feature type="binding site" evidence="10">
    <location>
        <position position="205"/>
    </location>
    <ligand>
        <name>UDP-N-acetyl-alpha-D-glucosamine</name>
        <dbReference type="ChEBI" id="CHEBI:57705"/>
    </ligand>
</feature>
<dbReference type="GO" id="GO:0008360">
    <property type="term" value="P:regulation of cell shape"/>
    <property type="evidence" value="ECO:0007669"/>
    <property type="project" value="UniProtKB-KW"/>
</dbReference>
<comment type="catalytic activity">
    <reaction evidence="10">
        <text>di-trans,octa-cis-undecaprenyl diphospho-N-acetyl-alpha-D-muramoyl-L-alanyl-D-glutamyl-meso-2,6-diaminopimeloyl-D-alanyl-D-alanine + UDP-N-acetyl-alpha-D-glucosamine = di-trans,octa-cis-undecaprenyl diphospho-[N-acetyl-alpha-D-glucosaminyl-(1-&gt;4)]-N-acetyl-alpha-D-muramoyl-L-alanyl-D-glutamyl-meso-2,6-diaminopimeloyl-D-alanyl-D-alanine + UDP + H(+)</text>
        <dbReference type="Rhea" id="RHEA:31227"/>
        <dbReference type="ChEBI" id="CHEBI:15378"/>
        <dbReference type="ChEBI" id="CHEBI:57705"/>
        <dbReference type="ChEBI" id="CHEBI:58223"/>
        <dbReference type="ChEBI" id="CHEBI:61387"/>
        <dbReference type="ChEBI" id="CHEBI:61388"/>
        <dbReference type="EC" id="2.4.1.227"/>
    </reaction>
</comment>
<comment type="function">
    <text evidence="10">Cell wall formation. Catalyzes the transfer of a GlcNAc subunit on undecaprenyl-pyrophosphoryl-MurNAc-pentapeptide (lipid intermediate I) to form undecaprenyl-pyrophosphoryl-MurNAc-(pentapeptide)GlcNAc (lipid intermediate II).</text>
</comment>
<dbReference type="PANTHER" id="PTHR21015:SF22">
    <property type="entry name" value="GLYCOSYLTRANSFERASE"/>
    <property type="match status" value="1"/>
</dbReference>
<comment type="subcellular location">
    <subcellularLocation>
        <location evidence="10">Cell membrane</location>
        <topology evidence="10">Peripheral membrane protein</topology>
        <orientation evidence="10">Cytoplasmic side</orientation>
    </subcellularLocation>
</comment>
<keyword evidence="5 10" id="KW-0133">Cell shape</keyword>
<keyword evidence="9 10" id="KW-0961">Cell wall biogenesis/degradation</keyword>
<dbReference type="UniPathway" id="UPA00219"/>
<dbReference type="Gene3D" id="3.40.50.2000">
    <property type="entry name" value="Glycogen Phosphorylase B"/>
    <property type="match status" value="2"/>
</dbReference>
<evidence type="ECO:0000256" key="9">
    <source>
        <dbReference type="ARBA" id="ARBA00023316"/>
    </source>
</evidence>
<feature type="domain" description="Glycosyltransferase family 28 N-terminal" evidence="11">
    <location>
        <begin position="13"/>
        <end position="151"/>
    </location>
</feature>
<feature type="binding site" evidence="10">
    <location>
        <begin position="20"/>
        <end position="22"/>
    </location>
    <ligand>
        <name>UDP-N-acetyl-alpha-D-glucosamine</name>
        <dbReference type="ChEBI" id="CHEBI:57705"/>
    </ligand>
</feature>
<dbReference type="PANTHER" id="PTHR21015">
    <property type="entry name" value="UDP-N-ACETYLGLUCOSAMINE--N-ACETYLMURAMYL-(PENTAPEPTIDE) PYROPHOSPHORYL-UNDECAPRENOL N-ACETYLGLUCOSAMINE TRANSFERASE 1"/>
    <property type="match status" value="1"/>
</dbReference>
<keyword evidence="2 10" id="KW-0132">Cell division</keyword>
<comment type="pathway">
    <text evidence="10">Cell wall biogenesis; peptidoglycan biosynthesis.</text>
</comment>
<dbReference type="EC" id="2.4.1.227" evidence="10"/>
<dbReference type="CDD" id="cd03785">
    <property type="entry name" value="GT28_MurG"/>
    <property type="match status" value="1"/>
</dbReference>
<dbReference type="InterPro" id="IPR006009">
    <property type="entry name" value="GlcNAc_MurG"/>
</dbReference>
<sequence>MVGGEKMENQKKVIVACGGTGGHLFPGVAVAQELKQRGHEVKLLISEKKVDAEASKKYGDLDFATVPAIAKPATLSLKMIPFLWKFWKTKAKCTQILKDFGVDAVIGMGGFTSMPPVIAGKKLGAKTYVHDSNALPGKANRMTARWCDAVLLGLEAAKEYFGGSKVEITGTPVREELQNIPSREEAAKKLDLDPAKKTVLVMGGSQGAKNLNSLVVEASKAMPDIQFIQITGNLDHDRVKDELGDTGGRHKLIAFCDDMASVYAVTDVVVMRSGASSLSEISYLGLASILVPYPYAADDHQTKNAEVFEKAEAALLRQERELDAGMLVADLSSILLETEKLVNMSAASAALGVKDAAKRVCNVIEKG</sequence>
<feature type="binding site" evidence="10">
    <location>
        <position position="133"/>
    </location>
    <ligand>
        <name>UDP-N-acetyl-alpha-D-glucosamine</name>
        <dbReference type="ChEBI" id="CHEBI:57705"/>
    </ligand>
</feature>
<dbReference type="STRING" id="1123071.SAMN02745181_2573"/>
<evidence type="ECO:0000313" key="14">
    <source>
        <dbReference type="Proteomes" id="UP000184510"/>
    </source>
</evidence>
<dbReference type="GO" id="GO:0051301">
    <property type="term" value="P:cell division"/>
    <property type="evidence" value="ECO:0007669"/>
    <property type="project" value="UniProtKB-KW"/>
</dbReference>
<dbReference type="GO" id="GO:0051991">
    <property type="term" value="F:UDP-N-acetyl-D-glucosamine:N-acetylmuramoyl-L-alanyl-D-glutamyl-meso-2,6-diaminopimelyl-D-alanyl-D-alanine-diphosphoundecaprenol 4-beta-N-acetylglucosaminlytransferase activity"/>
    <property type="evidence" value="ECO:0007669"/>
    <property type="project" value="RHEA"/>
</dbReference>